<name>A0A2P2PHD9_RHIMU</name>
<sequence length="45" mass="5020">MLEEGSIGVKFMTTPKLASTESQKCKLERSFLFDSAAERGICTFM</sequence>
<evidence type="ECO:0000313" key="1">
    <source>
        <dbReference type="EMBL" id="MBX54208.1"/>
    </source>
</evidence>
<reference evidence="1" key="1">
    <citation type="submission" date="2018-02" db="EMBL/GenBank/DDBJ databases">
        <title>Rhizophora mucronata_Transcriptome.</title>
        <authorList>
            <person name="Meera S.P."/>
            <person name="Sreeshan A."/>
            <person name="Augustine A."/>
        </authorList>
    </citation>
    <scope>NUCLEOTIDE SEQUENCE</scope>
    <source>
        <tissue evidence="1">Leaf</tissue>
    </source>
</reference>
<accession>A0A2P2PHD9</accession>
<dbReference type="AlphaFoldDB" id="A0A2P2PHD9"/>
<organism evidence="1">
    <name type="scientific">Rhizophora mucronata</name>
    <name type="common">Asiatic mangrove</name>
    <dbReference type="NCBI Taxonomy" id="61149"/>
    <lineage>
        <taxon>Eukaryota</taxon>
        <taxon>Viridiplantae</taxon>
        <taxon>Streptophyta</taxon>
        <taxon>Embryophyta</taxon>
        <taxon>Tracheophyta</taxon>
        <taxon>Spermatophyta</taxon>
        <taxon>Magnoliopsida</taxon>
        <taxon>eudicotyledons</taxon>
        <taxon>Gunneridae</taxon>
        <taxon>Pentapetalae</taxon>
        <taxon>rosids</taxon>
        <taxon>fabids</taxon>
        <taxon>Malpighiales</taxon>
        <taxon>Rhizophoraceae</taxon>
        <taxon>Rhizophora</taxon>
    </lineage>
</organism>
<protein>
    <submittedName>
        <fullName evidence="1">Uncharacterized protein</fullName>
    </submittedName>
</protein>
<proteinExistence type="predicted"/>
<dbReference type="EMBL" id="GGEC01073724">
    <property type="protein sequence ID" value="MBX54208.1"/>
    <property type="molecule type" value="Transcribed_RNA"/>
</dbReference>